<organism evidence="2 3">
    <name type="scientific">Anaeromicropila herbilytica</name>
    <dbReference type="NCBI Taxonomy" id="2785025"/>
    <lineage>
        <taxon>Bacteria</taxon>
        <taxon>Bacillati</taxon>
        <taxon>Bacillota</taxon>
        <taxon>Clostridia</taxon>
        <taxon>Lachnospirales</taxon>
        <taxon>Lachnospiraceae</taxon>
        <taxon>Anaeromicropila</taxon>
    </lineage>
</organism>
<dbReference type="RefSeq" id="WP_271712920.1">
    <property type="nucleotide sequence ID" value="NZ_AP024169.1"/>
</dbReference>
<dbReference type="PROSITE" id="PS51186">
    <property type="entry name" value="GNAT"/>
    <property type="match status" value="1"/>
</dbReference>
<evidence type="ECO:0000313" key="2">
    <source>
        <dbReference type="EMBL" id="BCN31829.1"/>
    </source>
</evidence>
<dbReference type="EMBL" id="AP024169">
    <property type="protein sequence ID" value="BCN31829.1"/>
    <property type="molecule type" value="Genomic_DNA"/>
</dbReference>
<evidence type="ECO:0000313" key="3">
    <source>
        <dbReference type="Proteomes" id="UP000595897"/>
    </source>
</evidence>
<proteinExistence type="predicted"/>
<evidence type="ECO:0000259" key="1">
    <source>
        <dbReference type="PROSITE" id="PS51186"/>
    </source>
</evidence>
<accession>A0A7R7EN62</accession>
<dbReference type="Proteomes" id="UP000595897">
    <property type="component" value="Chromosome"/>
</dbReference>
<feature type="domain" description="N-acetyltransferase" evidence="1">
    <location>
        <begin position="2"/>
        <end position="151"/>
    </location>
</feature>
<dbReference type="GO" id="GO:0016747">
    <property type="term" value="F:acyltransferase activity, transferring groups other than amino-acyl groups"/>
    <property type="evidence" value="ECO:0007669"/>
    <property type="project" value="InterPro"/>
</dbReference>
<keyword evidence="2" id="KW-0808">Transferase</keyword>
<keyword evidence="3" id="KW-1185">Reference proteome</keyword>
<dbReference type="KEGG" id="ahb:bsdtb5_31240"/>
<dbReference type="InterPro" id="IPR000182">
    <property type="entry name" value="GNAT_dom"/>
</dbReference>
<protein>
    <submittedName>
        <fullName evidence="2">N-acetyltransferase</fullName>
    </submittedName>
</protein>
<reference evidence="2 3" key="1">
    <citation type="submission" date="2020-11" db="EMBL/GenBank/DDBJ databases">
        <title>Draft genome sequencing of a Lachnospiraceae strain isolated from anoxic soil subjected to BSD treatment.</title>
        <authorList>
            <person name="Uek A."/>
            <person name="Tonouchi A."/>
        </authorList>
    </citation>
    <scope>NUCLEOTIDE SEQUENCE [LARGE SCALE GENOMIC DNA]</scope>
    <source>
        <strain evidence="2 3">TB5</strain>
    </source>
</reference>
<dbReference type="AlphaFoldDB" id="A0A7R7EN62"/>
<dbReference type="InterPro" id="IPR016181">
    <property type="entry name" value="Acyl_CoA_acyltransferase"/>
</dbReference>
<gene>
    <name evidence="2" type="primary">yndA</name>
    <name evidence="2" type="ORF">bsdtb5_31240</name>
</gene>
<dbReference type="SUPFAM" id="SSF55729">
    <property type="entry name" value="Acyl-CoA N-acyltransferases (Nat)"/>
    <property type="match status" value="1"/>
</dbReference>
<name>A0A7R7EN62_9FIRM</name>
<sequence length="181" mass="21565">MITAKKVIIKSKSFRSIKKLYQQAFPENEKLPIWILVLMSLRKCVDFYSFYDKNVFCGFTYLIHYKKMTFVLYLATDSSVRSKGYGAGILDWIEKAYQENSIVLNIETVSEKYDNFEQRLKRQKFYYNNGFQDTGYTLYDKKDIYDVLITKNSANFSEGEYKNLFRRFSFGFITINLVRKN</sequence>
<dbReference type="Gene3D" id="3.40.630.30">
    <property type="match status" value="1"/>
</dbReference>